<dbReference type="PANTHER" id="PTHR43566:SF2">
    <property type="entry name" value="DUF4143 DOMAIN-CONTAINING PROTEIN"/>
    <property type="match status" value="1"/>
</dbReference>
<dbReference type="InterPro" id="IPR027417">
    <property type="entry name" value="P-loop_NTPase"/>
</dbReference>
<dbReference type="EMBL" id="JGZP01000016">
    <property type="protein sequence ID" value="KFI95701.1"/>
    <property type="molecule type" value="Genomic_DNA"/>
</dbReference>
<dbReference type="AlphaFoldDB" id="A0A087DJK1"/>
<sequence length="389" mass="44239">MIPRTLATEIDELLAGFPVVSITGPRQSGKTTLARELHPEFRYVSLEDTDTRHLAEDDPRLFFTMYPKHTIIDEAQRVPELFSYLQGIVDATNEPGQFILTGSQNFLLLKSISQSLAGRVGLTYLLPLTYSEIVKAGLQPGNLDEWLLRGGYPRLYSSRLSPNRFFDTYVSTYVERDVRGELGVRKLADFRRFLGLCAYRIGELTSDSSLATDARISTNTSSDWMSILEASFVTFRLQPYYRNFGKRLTKTPKLYFYDSGLAAHLLGLESVDDLRSNNAFRGHLFENMVVSEIVKEYYSRGKTPHVYYWRDSNQKEADLIVEKAGRIRYLVEIKASSTYDPHAFATLDSLGELMGCDANQKVLVYGGDDSFMTRHGRVISVRQLHELVE</sequence>
<feature type="domain" description="AAA" evidence="1">
    <location>
        <begin position="18"/>
        <end position="133"/>
    </location>
</feature>
<reference evidence="3 4" key="1">
    <citation type="submission" date="2014-03" db="EMBL/GenBank/DDBJ databases">
        <title>Genomics of Bifidobacteria.</title>
        <authorList>
            <person name="Ventura M."/>
            <person name="Milani C."/>
            <person name="Lugli G.A."/>
        </authorList>
    </citation>
    <scope>NUCLEOTIDE SEQUENCE [LARGE SCALE GENOMIC DNA]</scope>
    <source>
        <strain evidence="3 4">DSM 23968</strain>
    </source>
</reference>
<proteinExistence type="predicted"/>
<protein>
    <submittedName>
        <fullName evidence="3">ATPase (AAA superfamily)-like protein</fullName>
    </submittedName>
</protein>
<dbReference type="SUPFAM" id="SSF52540">
    <property type="entry name" value="P-loop containing nucleoside triphosphate hydrolases"/>
    <property type="match status" value="1"/>
</dbReference>
<dbReference type="InterPro" id="IPR025420">
    <property type="entry name" value="DUF4143"/>
</dbReference>
<accession>A0A087DJK1</accession>
<organism evidence="3 4">
    <name type="scientific">Bifidobacterium stellenboschense</name>
    <dbReference type="NCBI Taxonomy" id="762211"/>
    <lineage>
        <taxon>Bacteria</taxon>
        <taxon>Bacillati</taxon>
        <taxon>Actinomycetota</taxon>
        <taxon>Actinomycetes</taxon>
        <taxon>Bifidobacteriales</taxon>
        <taxon>Bifidobacteriaceae</taxon>
        <taxon>Bifidobacterium</taxon>
    </lineage>
</organism>
<dbReference type="Pfam" id="PF13635">
    <property type="entry name" value="DUF4143"/>
    <property type="match status" value="1"/>
</dbReference>
<comment type="caution">
    <text evidence="3">The sequence shown here is derived from an EMBL/GenBank/DDBJ whole genome shotgun (WGS) entry which is preliminary data.</text>
</comment>
<dbReference type="Pfam" id="PF13173">
    <property type="entry name" value="AAA_14"/>
    <property type="match status" value="1"/>
</dbReference>
<evidence type="ECO:0000313" key="3">
    <source>
        <dbReference type="EMBL" id="KFI95701.1"/>
    </source>
</evidence>
<name>A0A087DJK1_9BIFI</name>
<dbReference type="PANTHER" id="PTHR43566">
    <property type="entry name" value="CONSERVED PROTEIN"/>
    <property type="match status" value="1"/>
</dbReference>
<dbReference type="eggNOG" id="COG1373">
    <property type="taxonomic scope" value="Bacteria"/>
</dbReference>
<dbReference type="InterPro" id="IPR041682">
    <property type="entry name" value="AAA_14"/>
</dbReference>
<feature type="domain" description="DUF4143" evidence="2">
    <location>
        <begin position="175"/>
        <end position="336"/>
    </location>
</feature>
<evidence type="ECO:0000259" key="2">
    <source>
        <dbReference type="Pfam" id="PF13635"/>
    </source>
</evidence>
<dbReference type="OrthoDB" id="128089at2"/>
<dbReference type="STRING" id="762211.BSTEL_0507"/>
<evidence type="ECO:0000313" key="4">
    <source>
        <dbReference type="Proteomes" id="UP000029004"/>
    </source>
</evidence>
<dbReference type="Proteomes" id="UP000029004">
    <property type="component" value="Unassembled WGS sequence"/>
</dbReference>
<keyword evidence="4" id="KW-1185">Reference proteome</keyword>
<evidence type="ECO:0000259" key="1">
    <source>
        <dbReference type="Pfam" id="PF13173"/>
    </source>
</evidence>
<gene>
    <name evidence="3" type="ORF">BSTEL_0507</name>
</gene>